<protein>
    <submittedName>
        <fullName evidence="1">Unnamed protein product</fullName>
    </submittedName>
</protein>
<evidence type="ECO:0000313" key="2">
    <source>
        <dbReference type="Proteomes" id="UP001165064"/>
    </source>
</evidence>
<keyword evidence="2" id="KW-1185">Reference proteome</keyword>
<organism evidence="1 2">
    <name type="scientific">Ambrosiozyma monospora</name>
    <name type="common">Yeast</name>
    <name type="synonym">Endomycopsis monosporus</name>
    <dbReference type="NCBI Taxonomy" id="43982"/>
    <lineage>
        <taxon>Eukaryota</taxon>
        <taxon>Fungi</taxon>
        <taxon>Dikarya</taxon>
        <taxon>Ascomycota</taxon>
        <taxon>Saccharomycotina</taxon>
        <taxon>Pichiomycetes</taxon>
        <taxon>Pichiales</taxon>
        <taxon>Pichiaceae</taxon>
        <taxon>Ambrosiozyma</taxon>
    </lineage>
</organism>
<dbReference type="EMBL" id="BSXS01001094">
    <property type="protein sequence ID" value="GME75038.1"/>
    <property type="molecule type" value="Genomic_DNA"/>
</dbReference>
<comment type="caution">
    <text evidence="1">The sequence shown here is derived from an EMBL/GenBank/DDBJ whole genome shotgun (WGS) entry which is preliminary data.</text>
</comment>
<reference evidence="1" key="1">
    <citation type="submission" date="2023-04" db="EMBL/GenBank/DDBJ databases">
        <title>Ambrosiozyma monospora NBRC 10751.</title>
        <authorList>
            <person name="Ichikawa N."/>
            <person name="Sato H."/>
            <person name="Tonouchi N."/>
        </authorList>
    </citation>
    <scope>NUCLEOTIDE SEQUENCE</scope>
    <source>
        <strain evidence="1">NBRC 10751</strain>
    </source>
</reference>
<evidence type="ECO:0000313" key="1">
    <source>
        <dbReference type="EMBL" id="GME75038.1"/>
    </source>
</evidence>
<accession>A0ACB5SWE9</accession>
<proteinExistence type="predicted"/>
<gene>
    <name evidence="1" type="ORF">Amon02_000200000</name>
</gene>
<dbReference type="Proteomes" id="UP001165064">
    <property type="component" value="Unassembled WGS sequence"/>
</dbReference>
<name>A0ACB5SWE9_AMBMO</name>
<sequence>MDYYSEDILPSTEEVEVFESKVVPKAKRNQNKFIRDTSKVDDNQDHRIAPLEGVPFLESQSLFESKLQESKDKLEYRSKISARETKRERLFRIKNELLELKNLEGDDVQDQEEVHDLVSLLNELNARDEHKIQRWKQKRDIDIKNESTPLSTPSLLPSSPSPTSLTSGLNASGNDSAQLTLKAIQMDNRLNKLESQIGTFSDSSDGNDMTLEAIVNDIYRRLNLLADPTNTTEEVKNQLDQLIHNSNAYIKNMNRIKQLESSFDQSHITPLTDRKINFVYDKLSQLPDFAEMLPLVLKRLKVIDNIVVRMNETVNNHASLVSELDKMELKIGEWGGKLDLLEKKWEVNEANFLKFQETIDDRVSKLSK</sequence>